<dbReference type="Proteomes" id="UP000030321">
    <property type="component" value="Unassembled WGS sequence"/>
</dbReference>
<evidence type="ECO:0000313" key="10">
    <source>
        <dbReference type="EMBL" id="GAL94889.1"/>
    </source>
</evidence>
<keyword evidence="2" id="KW-0602">Photosynthesis</keyword>
<evidence type="ECO:0000256" key="4">
    <source>
        <dbReference type="ARBA" id="ARBA00022738"/>
    </source>
</evidence>
<dbReference type="Pfam" id="PF00427">
    <property type="entry name" value="PBS_linker_poly"/>
    <property type="match status" value="1"/>
</dbReference>
<accession>A0A0A1VZB5</accession>
<dbReference type="GO" id="GO:0030089">
    <property type="term" value="C:phycobilisome"/>
    <property type="evidence" value="ECO:0007669"/>
    <property type="project" value="UniProtKB-UniRule"/>
</dbReference>
<dbReference type="Pfam" id="PF01383">
    <property type="entry name" value="CpcD"/>
    <property type="match status" value="1"/>
</dbReference>
<gene>
    <name evidence="10" type="ORF">N44_03744</name>
</gene>
<evidence type="ECO:0000256" key="7">
    <source>
        <dbReference type="PROSITE-ProRule" id="PRU00775"/>
    </source>
</evidence>
<dbReference type="GO" id="GO:0031676">
    <property type="term" value="C:plasma membrane-derived thylakoid membrane"/>
    <property type="evidence" value="ECO:0007669"/>
    <property type="project" value="UniProtKB-SubCell"/>
</dbReference>
<dbReference type="GO" id="GO:0015979">
    <property type="term" value="P:photosynthesis"/>
    <property type="evidence" value="ECO:0007669"/>
    <property type="project" value="UniProtKB-KW"/>
</dbReference>
<name>A0A0A1VZB5_MICAE</name>
<evidence type="ECO:0000256" key="1">
    <source>
        <dbReference type="ARBA" id="ARBA00004445"/>
    </source>
</evidence>
<dbReference type="InterPro" id="IPR038255">
    <property type="entry name" value="PBS_linker_sf"/>
</dbReference>
<organism evidence="10 11">
    <name type="scientific">Microcystis aeruginosa NIES-44</name>
    <dbReference type="NCBI Taxonomy" id="449439"/>
    <lineage>
        <taxon>Bacteria</taxon>
        <taxon>Bacillati</taxon>
        <taxon>Cyanobacteriota</taxon>
        <taxon>Cyanophyceae</taxon>
        <taxon>Oscillatoriophycideae</taxon>
        <taxon>Chroococcales</taxon>
        <taxon>Microcystaceae</taxon>
        <taxon>Microcystis</taxon>
    </lineage>
</organism>
<evidence type="ECO:0000256" key="2">
    <source>
        <dbReference type="ARBA" id="ARBA00022531"/>
    </source>
</evidence>
<dbReference type="SMART" id="SM01094">
    <property type="entry name" value="CpcD"/>
    <property type="match status" value="1"/>
</dbReference>
<keyword evidence="3" id="KW-0042">Antenna complex</keyword>
<keyword evidence="5" id="KW-0793">Thylakoid</keyword>
<dbReference type="PANTHER" id="PTHR34011:SF6">
    <property type="entry name" value="PHYCOBILIPROTEIN APCE"/>
    <property type="match status" value="1"/>
</dbReference>
<keyword evidence="6" id="KW-0472">Membrane</keyword>
<feature type="domain" description="CpcD-like" evidence="8">
    <location>
        <begin position="237"/>
        <end position="289"/>
    </location>
</feature>
<dbReference type="InterPro" id="IPR001297">
    <property type="entry name" value="PBS_linker_dom"/>
</dbReference>
<dbReference type="RefSeq" id="WP_045361079.1">
    <property type="nucleotide sequence ID" value="NZ_BBPA01000065.1"/>
</dbReference>
<reference evidence="11" key="1">
    <citation type="journal article" date="2015" name="Genome">
        <title>Whole Genome Sequence of the Non-Microcystin-Producing Microcystis aeruginosa Strain NIES-44.</title>
        <authorList>
            <person name="Okano K."/>
            <person name="Miyata N."/>
            <person name="Ozaki Y."/>
        </authorList>
    </citation>
    <scope>NUCLEOTIDE SEQUENCE [LARGE SCALE GENOMIC DNA]</scope>
    <source>
        <strain evidence="11">NIES-44</strain>
    </source>
</reference>
<evidence type="ECO:0000259" key="8">
    <source>
        <dbReference type="PROSITE" id="PS51441"/>
    </source>
</evidence>
<comment type="similarity">
    <text evidence="7">Belongs to the phycobilisome linker protein family.</text>
</comment>
<dbReference type="InterPro" id="IPR016470">
    <property type="entry name" value="Phycobilisome"/>
</dbReference>
<dbReference type="AlphaFoldDB" id="A0A0A1VZB5"/>
<dbReference type="PIRSF" id="PIRSF005898">
    <property type="entry name" value="Phycobilisome_CpeC/CpcI"/>
    <property type="match status" value="1"/>
</dbReference>
<comment type="subcellular location">
    <subcellularLocation>
        <location evidence="1">Cellular thylakoid membrane</location>
        <topology evidence="1">Peripheral membrane protein</topology>
        <orientation evidence="1">Cytoplasmic side</orientation>
    </subcellularLocation>
</comment>
<evidence type="ECO:0000256" key="5">
    <source>
        <dbReference type="ARBA" id="ARBA00023078"/>
    </source>
</evidence>
<protein>
    <submittedName>
        <fullName evidence="10">Phycobilisome rod linker polypeptide, phycocyanin-associated</fullName>
    </submittedName>
</protein>
<evidence type="ECO:0000313" key="11">
    <source>
        <dbReference type="Proteomes" id="UP000030321"/>
    </source>
</evidence>
<dbReference type="InterPro" id="IPR008213">
    <property type="entry name" value="CpcD-like_dom"/>
</dbReference>
<comment type="caution">
    <text evidence="10">The sequence shown here is derived from an EMBL/GenBank/DDBJ whole genome shotgun (WGS) entry which is preliminary data.</text>
</comment>
<evidence type="ECO:0000256" key="6">
    <source>
        <dbReference type="ARBA" id="ARBA00023136"/>
    </source>
</evidence>
<dbReference type="PROSITE" id="PS51445">
    <property type="entry name" value="PBS_LINKER"/>
    <property type="match status" value="1"/>
</dbReference>
<dbReference type="PROSITE" id="PS51441">
    <property type="entry name" value="CPCD_LIKE"/>
    <property type="match status" value="1"/>
</dbReference>
<sequence length="292" mass="32102">MAITTSASRLGTTAFSEVAPVELRPDWSRDDAQAVIRAVYRQVLGNDYIMRSERLTSAESLLCNGSITVREFVRAVAKSELYKNKFFYGNFQTRVIELNIKHLLGRAPYDESEVVYHLDLYENKGFEADIDSYIDSAEYTENFGDSIVPYYRGFASQPGQKTVGFTRMFQLYRGYANSDRSQIAGKTSRLAVELAQNGASAVVGPSGGSDGWAYRPSGQRNTPSKALGGSVAYGDVGKLYRVEIAAISKPGYPSVRRSSKAVIVPFEQLNNTLQQINRLGGKVASITPASLN</sequence>
<dbReference type="Gene3D" id="1.10.3130.20">
    <property type="entry name" value="Phycobilisome linker domain"/>
    <property type="match status" value="1"/>
</dbReference>
<evidence type="ECO:0000256" key="3">
    <source>
        <dbReference type="ARBA" id="ARBA00022549"/>
    </source>
</evidence>
<keyword evidence="4 7" id="KW-0605">Phycobilisome</keyword>
<feature type="domain" description="PBS-linker" evidence="9">
    <location>
        <begin position="1"/>
        <end position="180"/>
    </location>
</feature>
<proteinExistence type="inferred from homology"/>
<dbReference type="PANTHER" id="PTHR34011">
    <property type="entry name" value="PHYCOBILISOME 32.1 KDA LINKER POLYPEPTIDE, PHYCOCYANIN-ASSOCIATED, ROD 2-RELATED"/>
    <property type="match status" value="1"/>
</dbReference>
<evidence type="ECO:0000259" key="9">
    <source>
        <dbReference type="PROSITE" id="PS51445"/>
    </source>
</evidence>
<dbReference type="EMBL" id="BBPA01000065">
    <property type="protein sequence ID" value="GAL94889.1"/>
    <property type="molecule type" value="Genomic_DNA"/>
</dbReference>